<accession>A0A0E9XV30</accession>
<dbReference type="AlphaFoldDB" id="A0A0E9XV30"/>
<proteinExistence type="predicted"/>
<protein>
    <submittedName>
        <fullName evidence="1">Uncharacterized protein</fullName>
    </submittedName>
</protein>
<dbReference type="EMBL" id="GBXM01002063">
    <property type="protein sequence ID" value="JAI06515.1"/>
    <property type="molecule type" value="Transcribed_RNA"/>
</dbReference>
<evidence type="ECO:0000313" key="1">
    <source>
        <dbReference type="EMBL" id="JAI06515.1"/>
    </source>
</evidence>
<organism evidence="1">
    <name type="scientific">Anguilla anguilla</name>
    <name type="common">European freshwater eel</name>
    <name type="synonym">Muraena anguilla</name>
    <dbReference type="NCBI Taxonomy" id="7936"/>
    <lineage>
        <taxon>Eukaryota</taxon>
        <taxon>Metazoa</taxon>
        <taxon>Chordata</taxon>
        <taxon>Craniata</taxon>
        <taxon>Vertebrata</taxon>
        <taxon>Euteleostomi</taxon>
        <taxon>Actinopterygii</taxon>
        <taxon>Neopterygii</taxon>
        <taxon>Teleostei</taxon>
        <taxon>Anguilliformes</taxon>
        <taxon>Anguillidae</taxon>
        <taxon>Anguilla</taxon>
    </lineage>
</organism>
<sequence length="29" mass="3570">MITSLRYHWQEPARMLGFLFLDLRFVVMV</sequence>
<reference evidence="1" key="2">
    <citation type="journal article" date="2015" name="Fish Shellfish Immunol.">
        <title>Early steps in the European eel (Anguilla anguilla)-Vibrio vulnificus interaction in the gills: Role of the RtxA13 toxin.</title>
        <authorList>
            <person name="Callol A."/>
            <person name="Pajuelo D."/>
            <person name="Ebbesson L."/>
            <person name="Teles M."/>
            <person name="MacKenzie S."/>
            <person name="Amaro C."/>
        </authorList>
    </citation>
    <scope>NUCLEOTIDE SEQUENCE</scope>
</reference>
<reference evidence="1" key="1">
    <citation type="submission" date="2014-11" db="EMBL/GenBank/DDBJ databases">
        <authorList>
            <person name="Amaro Gonzalez C."/>
        </authorList>
    </citation>
    <scope>NUCLEOTIDE SEQUENCE</scope>
</reference>
<name>A0A0E9XV30_ANGAN</name>